<protein>
    <submittedName>
        <fullName evidence="1">Predicted protein</fullName>
    </submittedName>
</protein>
<proteinExistence type="evidence at transcript level"/>
<evidence type="ECO:0000313" key="1">
    <source>
        <dbReference type="EMBL" id="BAJ88573.1"/>
    </source>
</evidence>
<sequence>MSASLGLPRARSACVVSSSTSATSSPVGEGGASCSIHSEMMYSEKMEAGGKCDKRSGN</sequence>
<organism evidence="1">
    <name type="scientific">Hordeum vulgare subsp. vulgare</name>
    <name type="common">Domesticated barley</name>
    <dbReference type="NCBI Taxonomy" id="112509"/>
    <lineage>
        <taxon>Eukaryota</taxon>
        <taxon>Viridiplantae</taxon>
        <taxon>Streptophyta</taxon>
        <taxon>Embryophyta</taxon>
        <taxon>Tracheophyta</taxon>
        <taxon>Spermatophyta</taxon>
        <taxon>Magnoliopsida</taxon>
        <taxon>Liliopsida</taxon>
        <taxon>Poales</taxon>
        <taxon>Poaceae</taxon>
        <taxon>BOP clade</taxon>
        <taxon>Pooideae</taxon>
        <taxon>Triticodae</taxon>
        <taxon>Triticeae</taxon>
        <taxon>Hordeinae</taxon>
        <taxon>Hordeum</taxon>
    </lineage>
</organism>
<dbReference type="EMBL" id="AK357359">
    <property type="protein sequence ID" value="BAJ88573.1"/>
    <property type="molecule type" value="mRNA"/>
</dbReference>
<name>F2D0F2_HORVV</name>
<dbReference type="AlphaFoldDB" id="F2D0F2"/>
<dbReference type="EMBL" id="AK358258">
    <property type="protein sequence ID" value="BAJ89472.1"/>
    <property type="molecule type" value="mRNA"/>
</dbReference>
<dbReference type="EMBL" id="AK360324">
    <property type="protein sequence ID" value="BAJ91533.1"/>
    <property type="molecule type" value="mRNA"/>
</dbReference>
<accession>F2D0F2</accession>
<reference evidence="1" key="1">
    <citation type="journal article" date="2011" name="Plant Physiol.">
        <title>Comprehensive sequence analysis of 24,783 barley full-length cDNAs derived from 12 clone libraries.</title>
        <authorList>
            <person name="Matsumoto T."/>
            <person name="Tanaka T."/>
            <person name="Sakai H."/>
            <person name="Amano N."/>
            <person name="Kanamori H."/>
            <person name="Kurita K."/>
            <person name="Kikuta A."/>
            <person name="Kamiya K."/>
            <person name="Yamamoto M."/>
            <person name="Ikawa H."/>
            <person name="Fujii N."/>
            <person name="Hori K."/>
            <person name="Itoh T."/>
            <person name="Sato K."/>
        </authorList>
    </citation>
    <scope>NUCLEOTIDE SEQUENCE</scope>
    <source>
        <tissue evidence="1">Shoot</tissue>
    </source>
</reference>